<protein>
    <recommendedName>
        <fullName evidence="6">Aminotransferase</fullName>
        <ecNumber evidence="6">2.6.1.-</ecNumber>
    </recommendedName>
</protein>
<name>A0A1N6JNL9_9BURK</name>
<evidence type="ECO:0000256" key="4">
    <source>
        <dbReference type="ARBA" id="ARBA00022679"/>
    </source>
</evidence>
<dbReference type="PANTHER" id="PTHR46383">
    <property type="entry name" value="ASPARTATE AMINOTRANSFERASE"/>
    <property type="match status" value="1"/>
</dbReference>
<feature type="domain" description="Aminotransferase class I/classII large" evidence="7">
    <location>
        <begin position="34"/>
        <end position="394"/>
    </location>
</feature>
<evidence type="ECO:0000256" key="3">
    <source>
        <dbReference type="ARBA" id="ARBA00022576"/>
    </source>
</evidence>
<evidence type="ECO:0000256" key="2">
    <source>
        <dbReference type="ARBA" id="ARBA00007441"/>
    </source>
</evidence>
<dbReference type="EC" id="2.6.1.-" evidence="6"/>
<evidence type="ECO:0000256" key="1">
    <source>
        <dbReference type="ARBA" id="ARBA00001933"/>
    </source>
</evidence>
<dbReference type="FunFam" id="3.40.640.10:FF:000033">
    <property type="entry name" value="Aspartate aminotransferase"/>
    <property type="match status" value="1"/>
</dbReference>
<dbReference type="InterPro" id="IPR004839">
    <property type="entry name" value="Aminotransferase_I/II_large"/>
</dbReference>
<evidence type="ECO:0000256" key="5">
    <source>
        <dbReference type="ARBA" id="ARBA00022898"/>
    </source>
</evidence>
<proteinExistence type="inferred from homology"/>
<dbReference type="AlphaFoldDB" id="A0A1N6JNL9"/>
<dbReference type="InterPro" id="IPR004838">
    <property type="entry name" value="NHTrfase_class1_PyrdxlP-BS"/>
</dbReference>
<gene>
    <name evidence="8" type="ORF">SAMN05444168_4729</name>
</gene>
<evidence type="ECO:0000313" key="9">
    <source>
        <dbReference type="Proteomes" id="UP000184693"/>
    </source>
</evidence>
<evidence type="ECO:0000256" key="6">
    <source>
        <dbReference type="RuleBase" id="RU000481"/>
    </source>
</evidence>
<dbReference type="InterPro" id="IPR050596">
    <property type="entry name" value="AspAT/PAT-like"/>
</dbReference>
<dbReference type="GO" id="GO:0006520">
    <property type="term" value="P:amino acid metabolic process"/>
    <property type="evidence" value="ECO:0007669"/>
    <property type="project" value="InterPro"/>
</dbReference>
<dbReference type="PANTHER" id="PTHR46383:SF1">
    <property type="entry name" value="ASPARTATE AMINOTRANSFERASE"/>
    <property type="match status" value="1"/>
</dbReference>
<sequence length="402" mass="44257">MLSPMLSQLLGAVKPSPTLSITRRAAEMRRRGVDVVSLSQGEPDFPTPEHICEAAKRAIDSGITRYTDVDGTPELKEAVVRKFWRDNGLSYDVSEINVGTGGKQVIFNALLASLNPGDEVILPAPYYVSYPDMVRLIGAVPVEVQCGAAQGFKITAEQLREAITSRTRWLILNSPGNPTGAGYSRAELRALAAELLRHPHVMVMTDDIYEHIRYDGWQFSTIASESPELRERILTVNGMSKAYSMTGWRIGFAGGPKWLIEAMATVQSQSTSNPCSVSQAASQAALDSPMDFIKERNDAFQRRRDTALEKINSIDGIHCRRPEGAFYLFPSCEGLIGKATPEGKVLQNDVDLCDYLFDHARVAVVPGIAFGTDDHFRISFSTSEERLALGCDRIIQACELLK</sequence>
<dbReference type="GO" id="GO:0008483">
    <property type="term" value="F:transaminase activity"/>
    <property type="evidence" value="ECO:0007669"/>
    <property type="project" value="UniProtKB-KW"/>
</dbReference>
<evidence type="ECO:0000313" key="8">
    <source>
        <dbReference type="EMBL" id="SIO45935.1"/>
    </source>
</evidence>
<dbReference type="GO" id="GO:0030170">
    <property type="term" value="F:pyridoxal phosphate binding"/>
    <property type="evidence" value="ECO:0007669"/>
    <property type="project" value="InterPro"/>
</dbReference>
<dbReference type="CDD" id="cd00609">
    <property type="entry name" value="AAT_like"/>
    <property type="match status" value="1"/>
</dbReference>
<dbReference type="InterPro" id="IPR015424">
    <property type="entry name" value="PyrdxlP-dep_Trfase"/>
</dbReference>
<dbReference type="OrthoDB" id="9803354at2"/>
<dbReference type="Proteomes" id="UP000184693">
    <property type="component" value="Unassembled WGS sequence"/>
</dbReference>
<dbReference type="Pfam" id="PF00155">
    <property type="entry name" value="Aminotran_1_2"/>
    <property type="match status" value="1"/>
</dbReference>
<dbReference type="EMBL" id="FSRM01000002">
    <property type="protein sequence ID" value="SIO45935.1"/>
    <property type="molecule type" value="Genomic_DNA"/>
</dbReference>
<dbReference type="InterPro" id="IPR015422">
    <property type="entry name" value="PyrdxlP-dep_Trfase_small"/>
</dbReference>
<keyword evidence="3 6" id="KW-0032">Aminotransferase</keyword>
<keyword evidence="4 6" id="KW-0808">Transferase</keyword>
<evidence type="ECO:0000259" key="7">
    <source>
        <dbReference type="Pfam" id="PF00155"/>
    </source>
</evidence>
<dbReference type="PROSITE" id="PS00105">
    <property type="entry name" value="AA_TRANSFER_CLASS_1"/>
    <property type="match status" value="1"/>
</dbReference>
<dbReference type="InterPro" id="IPR015421">
    <property type="entry name" value="PyrdxlP-dep_Trfase_major"/>
</dbReference>
<accession>A0A1N6JNL9</accession>
<dbReference type="SUPFAM" id="SSF53383">
    <property type="entry name" value="PLP-dependent transferases"/>
    <property type="match status" value="1"/>
</dbReference>
<comment type="similarity">
    <text evidence="2 6">Belongs to the class-I pyridoxal-phosphate-dependent aminotransferase family.</text>
</comment>
<keyword evidence="5" id="KW-0663">Pyridoxal phosphate</keyword>
<comment type="cofactor">
    <cofactor evidence="1 6">
        <name>pyridoxal 5'-phosphate</name>
        <dbReference type="ChEBI" id="CHEBI:597326"/>
    </cofactor>
</comment>
<organism evidence="8 9">
    <name type="scientific">Paraburkholderia phenazinium</name>
    <dbReference type="NCBI Taxonomy" id="60549"/>
    <lineage>
        <taxon>Bacteria</taxon>
        <taxon>Pseudomonadati</taxon>
        <taxon>Pseudomonadota</taxon>
        <taxon>Betaproteobacteria</taxon>
        <taxon>Burkholderiales</taxon>
        <taxon>Burkholderiaceae</taxon>
        <taxon>Paraburkholderia</taxon>
    </lineage>
</organism>
<reference evidence="8 9" key="1">
    <citation type="submission" date="2016-11" db="EMBL/GenBank/DDBJ databases">
        <authorList>
            <person name="Jaros S."/>
            <person name="Januszkiewicz K."/>
            <person name="Wedrychowicz H."/>
        </authorList>
    </citation>
    <scope>NUCLEOTIDE SEQUENCE [LARGE SCALE GENOMIC DNA]</scope>
    <source>
        <strain evidence="8 9">GAS86</strain>
    </source>
</reference>
<dbReference type="Gene3D" id="3.40.640.10">
    <property type="entry name" value="Type I PLP-dependent aspartate aminotransferase-like (Major domain)"/>
    <property type="match status" value="1"/>
</dbReference>
<dbReference type="Gene3D" id="3.90.1150.10">
    <property type="entry name" value="Aspartate Aminotransferase, domain 1"/>
    <property type="match status" value="1"/>
</dbReference>